<feature type="chain" id="PRO_5046692927" description="3beta-hydroxysteroid 3-dehydrogenase" evidence="3">
    <location>
        <begin position="20"/>
        <end position="341"/>
    </location>
</feature>
<dbReference type="PANTHER" id="PTHR43647">
    <property type="entry name" value="DEHYDROGENASE"/>
    <property type="match status" value="1"/>
</dbReference>
<dbReference type="InterPro" id="IPR036291">
    <property type="entry name" value="NAD(P)-bd_dom_sf"/>
</dbReference>
<dbReference type="Gene3D" id="3.40.50.720">
    <property type="entry name" value="NAD(P)-binding Rossmann-like Domain"/>
    <property type="match status" value="1"/>
</dbReference>
<protein>
    <recommendedName>
        <fullName evidence="2">3beta-hydroxysteroid 3-dehydrogenase</fullName>
        <ecNumber evidence="2">1.1.1.270</ecNumber>
    </recommendedName>
</protein>
<dbReference type="EMBL" id="JAGTJR010000002">
    <property type="protein sequence ID" value="KAH7063033.1"/>
    <property type="molecule type" value="Genomic_DNA"/>
</dbReference>
<evidence type="ECO:0000256" key="1">
    <source>
        <dbReference type="ARBA" id="ARBA00023589"/>
    </source>
</evidence>
<evidence type="ECO:0000313" key="4">
    <source>
        <dbReference type="EMBL" id="KAH7063033.1"/>
    </source>
</evidence>
<sequence>MAGTVIITGAAGSLGLALAELVINRAEPLTPIFTVRSQKAANAQPLKALVEAKGQKTAETRELDLSNLDAVRAFARDINERVSANQLPPIRALVLNAAIIPLSKQRMYVSNGSDGERLEMMFAVNHLANFLLALLLLESMGREQGRIVLVSSHAHDPKSPSMRTVSPEKLGWDLEEISRAKTPAKPGDEANDTMRRYGMSKLCQAMFMHTLQKRLNSIPELSKICILAVNPGAMVHSNMLNKVNPFMRYVVGPVILKAFQAIHYFNPNGIIRTVGASAADVERAAFGIVDQELGSYPKDLYLDGAKRVEAATESFDEEKQKELWTLSVKLAQVDESKTVLG</sequence>
<dbReference type="InterPro" id="IPR002347">
    <property type="entry name" value="SDR_fam"/>
</dbReference>
<organism evidence="4 5">
    <name type="scientific">Macrophomina phaseolina</name>
    <dbReference type="NCBI Taxonomy" id="35725"/>
    <lineage>
        <taxon>Eukaryota</taxon>
        <taxon>Fungi</taxon>
        <taxon>Dikarya</taxon>
        <taxon>Ascomycota</taxon>
        <taxon>Pezizomycotina</taxon>
        <taxon>Dothideomycetes</taxon>
        <taxon>Dothideomycetes incertae sedis</taxon>
        <taxon>Botryosphaeriales</taxon>
        <taxon>Botryosphaeriaceae</taxon>
        <taxon>Macrophomina</taxon>
    </lineage>
</organism>
<dbReference type="EC" id="1.1.1.270" evidence="2"/>
<dbReference type="InterPro" id="IPR051593">
    <property type="entry name" value="Ergosterol_Biosynth_ERG27"/>
</dbReference>
<comment type="caution">
    <text evidence="4">The sequence shown here is derived from an EMBL/GenBank/DDBJ whole genome shotgun (WGS) entry which is preliminary data.</text>
</comment>
<proteinExistence type="predicted"/>
<accession>A0ABQ8GRC4</accession>
<comment type="pathway">
    <text evidence="1">Steroid biosynthesis; zymosterol biosynthesis; zymosterol from lanosterol: step 5/6.</text>
</comment>
<name>A0ABQ8GRC4_9PEZI</name>
<dbReference type="Proteomes" id="UP000774617">
    <property type="component" value="Unassembled WGS sequence"/>
</dbReference>
<keyword evidence="3" id="KW-0732">Signal</keyword>
<evidence type="ECO:0000256" key="3">
    <source>
        <dbReference type="SAM" id="SignalP"/>
    </source>
</evidence>
<dbReference type="PANTHER" id="PTHR43647:SF4">
    <property type="entry name" value="KETOREDUCTASE (KR) DOMAIN-CONTAINING PROTEIN"/>
    <property type="match status" value="1"/>
</dbReference>
<dbReference type="PRINTS" id="PR00081">
    <property type="entry name" value="GDHRDH"/>
</dbReference>
<dbReference type="SUPFAM" id="SSF51735">
    <property type="entry name" value="NAD(P)-binding Rossmann-fold domains"/>
    <property type="match status" value="1"/>
</dbReference>
<evidence type="ECO:0000313" key="5">
    <source>
        <dbReference type="Proteomes" id="UP000774617"/>
    </source>
</evidence>
<reference evidence="4 5" key="1">
    <citation type="journal article" date="2021" name="Nat. Commun.">
        <title>Genetic determinants of endophytism in the Arabidopsis root mycobiome.</title>
        <authorList>
            <person name="Mesny F."/>
            <person name="Miyauchi S."/>
            <person name="Thiergart T."/>
            <person name="Pickel B."/>
            <person name="Atanasova L."/>
            <person name="Karlsson M."/>
            <person name="Huettel B."/>
            <person name="Barry K.W."/>
            <person name="Haridas S."/>
            <person name="Chen C."/>
            <person name="Bauer D."/>
            <person name="Andreopoulos W."/>
            <person name="Pangilinan J."/>
            <person name="LaButti K."/>
            <person name="Riley R."/>
            <person name="Lipzen A."/>
            <person name="Clum A."/>
            <person name="Drula E."/>
            <person name="Henrissat B."/>
            <person name="Kohler A."/>
            <person name="Grigoriev I.V."/>
            <person name="Martin F.M."/>
            <person name="Hacquard S."/>
        </authorList>
    </citation>
    <scope>NUCLEOTIDE SEQUENCE [LARGE SCALE GENOMIC DNA]</scope>
    <source>
        <strain evidence="4 5">MPI-SDFR-AT-0080</strain>
    </source>
</reference>
<keyword evidence="5" id="KW-1185">Reference proteome</keyword>
<feature type="signal peptide" evidence="3">
    <location>
        <begin position="1"/>
        <end position="19"/>
    </location>
</feature>
<evidence type="ECO:0000256" key="2">
    <source>
        <dbReference type="ARBA" id="ARBA00023621"/>
    </source>
</evidence>
<gene>
    <name evidence="4" type="ORF">B0J12DRAFT_614089</name>
</gene>
<dbReference type="Pfam" id="PF00106">
    <property type="entry name" value="adh_short"/>
    <property type="match status" value="1"/>
</dbReference>